<dbReference type="EMBL" id="PGOL01000490">
    <property type="protein sequence ID" value="PKI69588.1"/>
    <property type="molecule type" value="Genomic_DNA"/>
</dbReference>
<proteinExistence type="predicted"/>
<evidence type="ECO:0000313" key="2">
    <source>
        <dbReference type="Proteomes" id="UP000233551"/>
    </source>
</evidence>
<protein>
    <submittedName>
        <fullName evidence="1">Uncharacterized protein</fullName>
    </submittedName>
</protein>
<sequence>MWREIKFYLNDARQLVPYTQPATELQPPLPAIPCNLHTLLLLDRLRPAPHSRGYFHSRPPSHDPFLPSTPSRLQLLLIGTPSRPATMHISPIFLLLLALIRRSQLPAPSAHHHHRVHSHHLHLLFLWLPLSPLSSPSWSAFTASLFPKLFSLRRYCLNFPEFSESLLFTPLPFGPSRAKSPSVSLSPVHFHP</sequence>
<comment type="caution">
    <text evidence="1">The sequence shown here is derived from an EMBL/GenBank/DDBJ whole genome shotgun (WGS) entry which is preliminary data.</text>
</comment>
<accession>A0A2I0KM84</accession>
<dbReference type="AlphaFoldDB" id="A0A2I0KM84"/>
<name>A0A2I0KM84_PUNGR</name>
<organism evidence="1 2">
    <name type="scientific">Punica granatum</name>
    <name type="common">Pomegranate</name>
    <dbReference type="NCBI Taxonomy" id="22663"/>
    <lineage>
        <taxon>Eukaryota</taxon>
        <taxon>Viridiplantae</taxon>
        <taxon>Streptophyta</taxon>
        <taxon>Embryophyta</taxon>
        <taxon>Tracheophyta</taxon>
        <taxon>Spermatophyta</taxon>
        <taxon>Magnoliopsida</taxon>
        <taxon>eudicotyledons</taxon>
        <taxon>Gunneridae</taxon>
        <taxon>Pentapetalae</taxon>
        <taxon>rosids</taxon>
        <taxon>malvids</taxon>
        <taxon>Myrtales</taxon>
        <taxon>Lythraceae</taxon>
        <taxon>Punica</taxon>
    </lineage>
</organism>
<evidence type="ECO:0000313" key="1">
    <source>
        <dbReference type="EMBL" id="PKI69588.1"/>
    </source>
</evidence>
<dbReference type="Proteomes" id="UP000233551">
    <property type="component" value="Unassembled WGS sequence"/>
</dbReference>
<reference evidence="1 2" key="1">
    <citation type="submission" date="2017-11" db="EMBL/GenBank/DDBJ databases">
        <title>De-novo sequencing of pomegranate (Punica granatum L.) genome.</title>
        <authorList>
            <person name="Akparov Z."/>
            <person name="Amiraslanov A."/>
            <person name="Hajiyeva S."/>
            <person name="Abbasov M."/>
            <person name="Kaur K."/>
            <person name="Hamwieh A."/>
            <person name="Solovyev V."/>
            <person name="Salamov A."/>
            <person name="Braich B."/>
            <person name="Kosarev P."/>
            <person name="Mahmoud A."/>
            <person name="Hajiyev E."/>
            <person name="Babayeva S."/>
            <person name="Izzatullayeva V."/>
            <person name="Mammadov A."/>
            <person name="Mammadov A."/>
            <person name="Sharifova S."/>
            <person name="Ojaghi J."/>
            <person name="Eynullazada K."/>
            <person name="Bayramov B."/>
            <person name="Abdulazimova A."/>
            <person name="Shahmuradov I."/>
        </authorList>
    </citation>
    <scope>NUCLEOTIDE SEQUENCE [LARGE SCALE GENOMIC DNA]</scope>
    <source>
        <strain evidence="2">cv. AG2017</strain>
        <tissue evidence="1">Leaf</tissue>
    </source>
</reference>
<keyword evidence="2" id="KW-1185">Reference proteome</keyword>
<gene>
    <name evidence="1" type="ORF">CRG98_010019</name>
</gene>